<dbReference type="PANTHER" id="PTHR34107:SF7">
    <property type="entry name" value="SLR2092 PROTEIN"/>
    <property type="match status" value="1"/>
</dbReference>
<keyword evidence="2" id="KW-0378">Hydrolase</keyword>
<dbReference type="InterPro" id="IPR012296">
    <property type="entry name" value="Nuclease_put_TT1808"/>
</dbReference>
<keyword evidence="2" id="KW-0540">Nuclease</keyword>
<dbReference type="GO" id="GO:0004519">
    <property type="term" value="F:endonuclease activity"/>
    <property type="evidence" value="ECO:0007669"/>
    <property type="project" value="UniProtKB-KW"/>
</dbReference>
<dbReference type="Proteomes" id="UP000769766">
    <property type="component" value="Unassembled WGS sequence"/>
</dbReference>
<dbReference type="Gene3D" id="3.90.1570.10">
    <property type="entry name" value="tt1808, chain A"/>
    <property type="match status" value="1"/>
</dbReference>
<dbReference type="InterPro" id="IPR011335">
    <property type="entry name" value="Restrct_endonuc-II-like"/>
</dbReference>
<dbReference type="SUPFAM" id="SSF52980">
    <property type="entry name" value="Restriction endonuclease-like"/>
    <property type="match status" value="1"/>
</dbReference>
<dbReference type="PANTHER" id="PTHR34107">
    <property type="entry name" value="SLL0198 PROTEIN-RELATED"/>
    <property type="match status" value="1"/>
</dbReference>
<evidence type="ECO:0000313" key="2">
    <source>
        <dbReference type="EMBL" id="MBI2876469.1"/>
    </source>
</evidence>
<feature type="domain" description="Putative restriction endonuclease" evidence="1">
    <location>
        <begin position="17"/>
        <end position="162"/>
    </location>
</feature>
<reference evidence="2" key="1">
    <citation type="submission" date="2020-07" db="EMBL/GenBank/DDBJ databases">
        <title>Huge and variable diversity of episymbiotic CPR bacteria and DPANN archaea in groundwater ecosystems.</title>
        <authorList>
            <person name="He C.Y."/>
            <person name="Keren R."/>
            <person name="Whittaker M."/>
            <person name="Farag I.F."/>
            <person name="Doudna J."/>
            <person name="Cate J.H.D."/>
            <person name="Banfield J.F."/>
        </authorList>
    </citation>
    <scope>NUCLEOTIDE SEQUENCE</scope>
    <source>
        <strain evidence="2">NC_groundwater_672_Ag_B-0.1um_62_36</strain>
    </source>
</reference>
<dbReference type="EMBL" id="JACPRF010000191">
    <property type="protein sequence ID" value="MBI2876469.1"/>
    <property type="molecule type" value="Genomic_DNA"/>
</dbReference>
<dbReference type="InterPro" id="IPR008538">
    <property type="entry name" value="Uma2"/>
</dbReference>
<dbReference type="CDD" id="cd06260">
    <property type="entry name" value="DUF820-like"/>
    <property type="match status" value="1"/>
</dbReference>
<evidence type="ECO:0000313" key="3">
    <source>
        <dbReference type="Proteomes" id="UP000769766"/>
    </source>
</evidence>
<dbReference type="Pfam" id="PF05685">
    <property type="entry name" value="Uma2"/>
    <property type="match status" value="1"/>
</dbReference>
<evidence type="ECO:0000259" key="1">
    <source>
        <dbReference type="Pfam" id="PF05685"/>
    </source>
</evidence>
<proteinExistence type="predicted"/>
<comment type="caution">
    <text evidence="2">The sequence shown here is derived from an EMBL/GenBank/DDBJ whole genome shotgun (WGS) entry which is preliminary data.</text>
</comment>
<sequence>MPSLVTLDVHSVGLSDEQFHRLCQNNRDLRIELTAQGELIIMPPTGSKTGWRNAKIIHRLTAWAEQDRSGLTFDSSTGFTLPNGAKRSPDAAWIRRERWEALTEEEQEGFAPICPDFVLELRSPADKLSMVQDKMHEYMENGAQLGWLIDPKERRVYVYRPGQP</sequence>
<protein>
    <submittedName>
        <fullName evidence="2">Uma2 family endonuclease</fullName>
    </submittedName>
</protein>
<accession>A0A932CNL5</accession>
<organism evidence="2 3">
    <name type="scientific">Tectimicrobiota bacterium</name>
    <dbReference type="NCBI Taxonomy" id="2528274"/>
    <lineage>
        <taxon>Bacteria</taxon>
        <taxon>Pseudomonadati</taxon>
        <taxon>Nitrospinota/Tectimicrobiota group</taxon>
        <taxon>Candidatus Tectimicrobiota</taxon>
    </lineage>
</organism>
<gene>
    <name evidence="2" type="ORF">HYY20_06270</name>
</gene>
<dbReference type="AlphaFoldDB" id="A0A932CNL5"/>
<name>A0A932CNL5_UNCTE</name>
<keyword evidence="2" id="KW-0255">Endonuclease</keyword>
<feature type="non-terminal residue" evidence="2">
    <location>
        <position position="164"/>
    </location>
</feature>